<protein>
    <submittedName>
        <fullName evidence="1">Predicted protein</fullName>
    </submittedName>
</protein>
<sequence>MINIVQVSARNLMKSCITSHHNLDHFGYLIILHKGDFPRLRTEYFYMIVDLAAVNELKAGLGNEADYEQFALKKGFASV</sequence>
<proteinExistence type="predicted"/>
<gene>
    <name evidence="1" type="ORF">HCEG_08714</name>
</gene>
<evidence type="ECO:0000313" key="2">
    <source>
        <dbReference type="Proteomes" id="UP000008142"/>
    </source>
</evidence>
<dbReference type="Proteomes" id="UP000008142">
    <property type="component" value="Unassembled WGS sequence"/>
</dbReference>
<evidence type="ECO:0000313" key="1">
    <source>
        <dbReference type="EMBL" id="EGC49499.1"/>
    </source>
</evidence>
<organism evidence="2">
    <name type="scientific">Ajellomyces capsulatus (strain H88)</name>
    <name type="common">Darling's disease fungus</name>
    <name type="synonym">Histoplasma capsulatum</name>
    <dbReference type="NCBI Taxonomy" id="544711"/>
    <lineage>
        <taxon>Eukaryota</taxon>
        <taxon>Fungi</taxon>
        <taxon>Dikarya</taxon>
        <taxon>Ascomycota</taxon>
        <taxon>Pezizomycotina</taxon>
        <taxon>Eurotiomycetes</taxon>
        <taxon>Eurotiomycetidae</taxon>
        <taxon>Onygenales</taxon>
        <taxon>Ajellomycetaceae</taxon>
        <taxon>Histoplasma</taxon>
    </lineage>
</organism>
<dbReference type="EMBL" id="DS990643">
    <property type="protein sequence ID" value="EGC49499.1"/>
    <property type="molecule type" value="Genomic_DNA"/>
</dbReference>
<accession>F0UUC2</accession>
<dbReference type="AlphaFoldDB" id="F0UUC2"/>
<name>F0UUC2_AJEC8</name>
<reference evidence="2" key="1">
    <citation type="submission" date="2008-07" db="EMBL/GenBank/DDBJ databases">
        <title>Annotation of Ajellomyces capsulatus strain H88.</title>
        <authorList>
            <person name="Champion M."/>
            <person name="Cuomo C."/>
            <person name="Ma L.-J."/>
            <person name="Henn M.R."/>
            <person name="Sil A."/>
            <person name="Goldman B."/>
            <person name="Young S.K."/>
            <person name="Kodira C.D."/>
            <person name="Zeng Q."/>
            <person name="Koehrsen M."/>
            <person name="Alvarado L."/>
            <person name="Berlin A."/>
            <person name="Borenstein D."/>
            <person name="Chen Z."/>
            <person name="Engels R."/>
            <person name="Freedman E."/>
            <person name="Gellesch M."/>
            <person name="Goldberg J."/>
            <person name="Griggs A."/>
            <person name="Gujja S."/>
            <person name="Heiman D."/>
            <person name="Hepburn T."/>
            <person name="Howarth C."/>
            <person name="Jen D."/>
            <person name="Larson L."/>
            <person name="Lewis B."/>
            <person name="Mehta T."/>
            <person name="Park D."/>
            <person name="Pearson M."/>
            <person name="Roberts A."/>
            <person name="Saif S."/>
            <person name="Shea T."/>
            <person name="Shenoy N."/>
            <person name="Sisk P."/>
            <person name="Stolte C."/>
            <person name="Sykes S."/>
            <person name="Walk T."/>
            <person name="White J."/>
            <person name="Yandava C."/>
            <person name="Klein B."/>
            <person name="McEwen J.G."/>
            <person name="Puccia R."/>
            <person name="Goldman G.H."/>
            <person name="Felipe M.S."/>
            <person name="Nino-Vega G."/>
            <person name="San-Blas G."/>
            <person name="Taylor J."/>
            <person name="Mendoza L."/>
            <person name="Galagan J."/>
            <person name="Nusbaum C."/>
            <person name="Birren B."/>
        </authorList>
    </citation>
    <scope>NUCLEOTIDE SEQUENCE [LARGE SCALE GENOMIC DNA]</scope>
    <source>
        <strain evidence="2">H88</strain>
    </source>
</reference>
<dbReference type="HOGENOM" id="CLU_2605481_0_0_1"/>